<protein>
    <recommendedName>
        <fullName evidence="1">BTB domain-containing protein</fullName>
    </recommendedName>
</protein>
<evidence type="ECO:0000313" key="2">
    <source>
        <dbReference type="EMBL" id="PKK71557.1"/>
    </source>
</evidence>
<dbReference type="AlphaFoldDB" id="A0A2N1NCB5"/>
<accession>A0A2N1NCB5</accession>
<dbReference type="VEuPathDB" id="FungiDB:FUN_003201"/>
<dbReference type="InterPro" id="IPR000210">
    <property type="entry name" value="BTB/POZ_dom"/>
</dbReference>
<dbReference type="VEuPathDB" id="FungiDB:RhiirA1_418266"/>
<reference evidence="2 3" key="2">
    <citation type="submission" date="2017-10" db="EMBL/GenBank/DDBJ databases">
        <title>Extensive intraspecific genome diversity in a model arbuscular mycorrhizal fungus.</title>
        <authorList>
            <person name="Chen E.C.H."/>
            <person name="Morin E."/>
            <person name="Baudet D."/>
            <person name="Noel J."/>
            <person name="Ndikumana S."/>
            <person name="Charron P."/>
            <person name="St-Onge C."/>
            <person name="Giorgi J."/>
            <person name="Grigoriev I.V."/>
            <person name="Roux C."/>
            <person name="Martin F.M."/>
            <person name="Corradi N."/>
        </authorList>
    </citation>
    <scope>NUCLEOTIDE SEQUENCE [LARGE SCALE GENOMIC DNA]</scope>
    <source>
        <strain evidence="2 3">C2</strain>
    </source>
</reference>
<dbReference type="CDD" id="cd18186">
    <property type="entry name" value="BTB_POZ_ZBTB_KLHL-like"/>
    <property type="match status" value="1"/>
</dbReference>
<dbReference type="SMART" id="SM00225">
    <property type="entry name" value="BTB"/>
    <property type="match status" value="1"/>
</dbReference>
<reference evidence="2 3" key="1">
    <citation type="submission" date="2016-04" db="EMBL/GenBank/DDBJ databases">
        <title>Genome analyses suggest a sexual origin of heterokaryosis in a supposedly ancient asexual fungus.</title>
        <authorList>
            <person name="Ropars J."/>
            <person name="Sedzielewska K."/>
            <person name="Noel J."/>
            <person name="Charron P."/>
            <person name="Farinelli L."/>
            <person name="Marton T."/>
            <person name="Kruger M."/>
            <person name="Pelin A."/>
            <person name="Brachmann A."/>
            <person name="Corradi N."/>
        </authorList>
    </citation>
    <scope>NUCLEOTIDE SEQUENCE [LARGE SCALE GENOMIC DNA]</scope>
    <source>
        <strain evidence="2 3">C2</strain>
    </source>
</reference>
<organism evidence="2 3">
    <name type="scientific">Rhizophagus irregularis</name>
    <dbReference type="NCBI Taxonomy" id="588596"/>
    <lineage>
        <taxon>Eukaryota</taxon>
        <taxon>Fungi</taxon>
        <taxon>Fungi incertae sedis</taxon>
        <taxon>Mucoromycota</taxon>
        <taxon>Glomeromycotina</taxon>
        <taxon>Glomeromycetes</taxon>
        <taxon>Glomerales</taxon>
        <taxon>Glomeraceae</taxon>
        <taxon>Rhizophagus</taxon>
    </lineage>
</organism>
<comment type="caution">
    <text evidence="2">The sequence shown here is derived from an EMBL/GenBank/DDBJ whole genome shotgun (WGS) entry which is preliminary data.</text>
</comment>
<dbReference type="InterPro" id="IPR011333">
    <property type="entry name" value="SKP1/BTB/POZ_sf"/>
</dbReference>
<proteinExistence type="predicted"/>
<sequence length="255" mass="29530">MYKVNNCLIDYEELLIILGARTIIRPLTPPVPVPDPDSDDQKEVVLKSLLDKLISQSDIECQCNDVVFVVGEEKVKIGASRYVLSAVSEHFKKMFCGGLRESTMRDVEIPLEEFEPDTFWILLQWLYGQSFEDAAKSVLCKRENFTSEEESFESYYLISLLNLLKISDYHGVKLKDEVESKIINGSYISIINVCECLVWSKDSKATRLRDYCKKYIKSNWELVLEQKLEYRANASDIQEEEDQTRMLELLLSDDH</sequence>
<evidence type="ECO:0000259" key="1">
    <source>
        <dbReference type="PROSITE" id="PS50097"/>
    </source>
</evidence>
<name>A0A2N1NCB5_9GLOM</name>
<dbReference type="Proteomes" id="UP000233469">
    <property type="component" value="Unassembled WGS sequence"/>
</dbReference>
<dbReference type="EMBL" id="LLXL01000510">
    <property type="protein sequence ID" value="PKK71557.1"/>
    <property type="molecule type" value="Genomic_DNA"/>
</dbReference>
<dbReference type="PROSITE" id="PS50097">
    <property type="entry name" value="BTB"/>
    <property type="match status" value="1"/>
</dbReference>
<dbReference type="PANTHER" id="PTHR24413">
    <property type="entry name" value="SPECKLE-TYPE POZ PROTEIN"/>
    <property type="match status" value="1"/>
</dbReference>
<evidence type="ECO:0000313" key="3">
    <source>
        <dbReference type="Proteomes" id="UP000233469"/>
    </source>
</evidence>
<dbReference type="SUPFAM" id="SSF54695">
    <property type="entry name" value="POZ domain"/>
    <property type="match status" value="1"/>
</dbReference>
<dbReference type="Pfam" id="PF00651">
    <property type="entry name" value="BTB"/>
    <property type="match status" value="1"/>
</dbReference>
<dbReference type="Gene3D" id="3.30.710.10">
    <property type="entry name" value="Potassium Channel Kv1.1, Chain A"/>
    <property type="match status" value="1"/>
</dbReference>
<gene>
    <name evidence="2" type="ORF">RhiirC2_744439</name>
</gene>
<feature type="domain" description="BTB" evidence="1">
    <location>
        <begin position="64"/>
        <end position="127"/>
    </location>
</feature>
<dbReference type="VEuPathDB" id="FungiDB:RhiirFUN_023693"/>